<feature type="region of interest" description="Disordered" evidence="1">
    <location>
        <begin position="102"/>
        <end position="132"/>
    </location>
</feature>
<accession>A0ABR3G7E5</accession>
<gene>
    <name evidence="2" type="ORF">Q9L58_009511</name>
</gene>
<protein>
    <submittedName>
        <fullName evidence="2">Uncharacterized protein</fullName>
    </submittedName>
</protein>
<proteinExistence type="predicted"/>
<evidence type="ECO:0000313" key="3">
    <source>
        <dbReference type="Proteomes" id="UP001447188"/>
    </source>
</evidence>
<name>A0ABR3G7E5_9PEZI</name>
<organism evidence="2 3">
    <name type="scientific">Discina gigas</name>
    <dbReference type="NCBI Taxonomy" id="1032678"/>
    <lineage>
        <taxon>Eukaryota</taxon>
        <taxon>Fungi</taxon>
        <taxon>Dikarya</taxon>
        <taxon>Ascomycota</taxon>
        <taxon>Pezizomycotina</taxon>
        <taxon>Pezizomycetes</taxon>
        <taxon>Pezizales</taxon>
        <taxon>Discinaceae</taxon>
        <taxon>Discina</taxon>
    </lineage>
</organism>
<evidence type="ECO:0000256" key="1">
    <source>
        <dbReference type="SAM" id="MobiDB-lite"/>
    </source>
</evidence>
<dbReference type="EMBL" id="JBBBZM010000228">
    <property type="protein sequence ID" value="KAL0631617.1"/>
    <property type="molecule type" value="Genomic_DNA"/>
</dbReference>
<sequence>MIPRAGMAECETELTWGRGWSGVTRLSRRIRESGRNRKLLRSVRVRYHALRSVCGGLWAGTTWVMWEVAEMERLEREADRLRKVRIKRDEEARFLQLQVEEMMGGSSSQEEEGWDRDIDGGGYGRTEGKKVR</sequence>
<keyword evidence="3" id="KW-1185">Reference proteome</keyword>
<dbReference type="Proteomes" id="UP001447188">
    <property type="component" value="Unassembled WGS sequence"/>
</dbReference>
<reference evidence="2 3" key="1">
    <citation type="submission" date="2024-02" db="EMBL/GenBank/DDBJ databases">
        <title>Discinaceae phylogenomics.</title>
        <authorList>
            <person name="Dirks A.C."/>
            <person name="James T.Y."/>
        </authorList>
    </citation>
    <scope>NUCLEOTIDE SEQUENCE [LARGE SCALE GENOMIC DNA]</scope>
    <source>
        <strain evidence="2 3">ACD0624</strain>
    </source>
</reference>
<comment type="caution">
    <text evidence="2">The sequence shown here is derived from an EMBL/GenBank/DDBJ whole genome shotgun (WGS) entry which is preliminary data.</text>
</comment>
<evidence type="ECO:0000313" key="2">
    <source>
        <dbReference type="EMBL" id="KAL0631617.1"/>
    </source>
</evidence>